<dbReference type="Gene3D" id="3.30.300.30">
    <property type="match status" value="1"/>
</dbReference>
<organism evidence="5 6">
    <name type="scientific">Nocardia aobensis</name>
    <dbReference type="NCBI Taxonomy" id="257277"/>
    <lineage>
        <taxon>Bacteria</taxon>
        <taxon>Bacillati</taxon>
        <taxon>Actinomycetota</taxon>
        <taxon>Actinomycetes</taxon>
        <taxon>Mycobacteriales</taxon>
        <taxon>Nocardiaceae</taxon>
        <taxon>Nocardia</taxon>
    </lineage>
</organism>
<evidence type="ECO:0000256" key="2">
    <source>
        <dbReference type="ARBA" id="ARBA00022598"/>
    </source>
</evidence>
<dbReference type="InterPro" id="IPR000873">
    <property type="entry name" value="AMP-dep_synth/lig_dom"/>
</dbReference>
<evidence type="ECO:0000313" key="5">
    <source>
        <dbReference type="EMBL" id="MFF0499892.1"/>
    </source>
</evidence>
<proteinExistence type="inferred from homology"/>
<feature type="domain" description="AMP-binding enzyme C-terminal" evidence="4">
    <location>
        <begin position="450"/>
        <end position="525"/>
    </location>
</feature>
<dbReference type="PROSITE" id="PS00455">
    <property type="entry name" value="AMP_BINDING"/>
    <property type="match status" value="1"/>
</dbReference>
<dbReference type="InterPro" id="IPR025110">
    <property type="entry name" value="AMP-bd_C"/>
</dbReference>
<sequence>MPSDDETPPVRYDRAFHSIPNIVRVNARRWPDVVAIKEGSREWTYAALERDVIAGIRGMVAAGVEPGDRIALCGPNSASWIIVALSIQGAGAVLVPINTRFKGQEVHHALRRSGAEMLVTVTDFLGNDYVSFVRAVDPEFVAPGRVIVYSGAVPPDAGSWSDLVRRGLDSCEEEAALTRLDTVGPDDISDIMFTSGTTGLPKGVVLTHGQSLRAFGWYASVLTFRFGDRYPIIPPFFHSFGYKAGWMACLLHGVTIYPVAVFDAESFVQLAERERISILMGPPAVFHDLLGLTRSRNVRLPELRVVMISAAAVPPALFRRVRDELDVPVMASSYGQTECTALATTTHPGTDTLDDIATTVGRAALDVEIRVVDTSGTPLPPGLAGEVLIRGYTVMRGYWNDPDATAEVVDADGWLHTGDIGVLDDRGLLRIVDRKKDMYIAGGFNVYPAEVENILSTYPAISEIAVVGVPDPRMGEVGAAFVVPKPGTAFDQENFLAWARRQIANFKVPAHVVVLAALPRNAGGKVAKNSLREQFGTPRGR</sequence>
<dbReference type="Pfam" id="PF13193">
    <property type="entry name" value="AMP-binding_C"/>
    <property type="match status" value="1"/>
</dbReference>
<dbReference type="Gene3D" id="3.40.50.12780">
    <property type="entry name" value="N-terminal domain of ligase-like"/>
    <property type="match status" value="1"/>
</dbReference>
<dbReference type="InterPro" id="IPR020845">
    <property type="entry name" value="AMP-binding_CS"/>
</dbReference>
<keyword evidence="2" id="KW-0436">Ligase</keyword>
<gene>
    <name evidence="5" type="ORF">ACFYU5_26065</name>
</gene>
<evidence type="ECO:0000259" key="3">
    <source>
        <dbReference type="Pfam" id="PF00501"/>
    </source>
</evidence>
<feature type="domain" description="AMP-dependent synthetase/ligase" evidence="3">
    <location>
        <begin position="25"/>
        <end position="399"/>
    </location>
</feature>
<evidence type="ECO:0000256" key="1">
    <source>
        <dbReference type="ARBA" id="ARBA00006432"/>
    </source>
</evidence>
<evidence type="ECO:0000259" key="4">
    <source>
        <dbReference type="Pfam" id="PF13193"/>
    </source>
</evidence>
<comment type="caution">
    <text evidence="5">The sequence shown here is derived from an EMBL/GenBank/DDBJ whole genome shotgun (WGS) entry which is preliminary data.</text>
</comment>
<dbReference type="PANTHER" id="PTHR43201:SF5">
    <property type="entry name" value="MEDIUM-CHAIN ACYL-COA LIGASE ACSF2, MITOCHONDRIAL"/>
    <property type="match status" value="1"/>
</dbReference>
<dbReference type="RefSeq" id="WP_387398753.1">
    <property type="nucleotide sequence ID" value="NZ_JBIAMT010000005.1"/>
</dbReference>
<comment type="similarity">
    <text evidence="1">Belongs to the ATP-dependent AMP-binding enzyme family.</text>
</comment>
<dbReference type="Pfam" id="PF00501">
    <property type="entry name" value="AMP-binding"/>
    <property type="match status" value="1"/>
</dbReference>
<name>A0ABW6P9R9_9NOCA</name>
<dbReference type="PANTHER" id="PTHR43201">
    <property type="entry name" value="ACYL-COA SYNTHETASE"/>
    <property type="match status" value="1"/>
</dbReference>
<dbReference type="SUPFAM" id="SSF56801">
    <property type="entry name" value="Acetyl-CoA synthetase-like"/>
    <property type="match status" value="1"/>
</dbReference>
<dbReference type="InterPro" id="IPR042099">
    <property type="entry name" value="ANL_N_sf"/>
</dbReference>
<dbReference type="Proteomes" id="UP001601442">
    <property type="component" value="Unassembled WGS sequence"/>
</dbReference>
<protein>
    <submittedName>
        <fullName evidence="5">AMP-binding protein</fullName>
    </submittedName>
</protein>
<evidence type="ECO:0000313" key="6">
    <source>
        <dbReference type="Proteomes" id="UP001601442"/>
    </source>
</evidence>
<reference evidence="5 6" key="1">
    <citation type="submission" date="2024-10" db="EMBL/GenBank/DDBJ databases">
        <title>The Natural Products Discovery Center: Release of the First 8490 Sequenced Strains for Exploring Actinobacteria Biosynthetic Diversity.</title>
        <authorList>
            <person name="Kalkreuter E."/>
            <person name="Kautsar S.A."/>
            <person name="Yang D."/>
            <person name="Bader C.D."/>
            <person name="Teijaro C.N."/>
            <person name="Fluegel L."/>
            <person name="Davis C.M."/>
            <person name="Simpson J.R."/>
            <person name="Lauterbach L."/>
            <person name="Steele A.D."/>
            <person name="Gui C."/>
            <person name="Meng S."/>
            <person name="Li G."/>
            <person name="Viehrig K."/>
            <person name="Ye F."/>
            <person name="Su P."/>
            <person name="Kiefer A.F."/>
            <person name="Nichols A."/>
            <person name="Cepeda A.J."/>
            <person name="Yan W."/>
            <person name="Fan B."/>
            <person name="Jiang Y."/>
            <person name="Adhikari A."/>
            <person name="Zheng C.-J."/>
            <person name="Schuster L."/>
            <person name="Cowan T.M."/>
            <person name="Smanski M.J."/>
            <person name="Chevrette M.G."/>
            <person name="De Carvalho L.P.S."/>
            <person name="Shen B."/>
        </authorList>
    </citation>
    <scope>NUCLEOTIDE SEQUENCE [LARGE SCALE GENOMIC DNA]</scope>
    <source>
        <strain evidence="5 6">NPDC004119</strain>
    </source>
</reference>
<accession>A0ABW6P9R9</accession>
<keyword evidence="6" id="KW-1185">Reference proteome</keyword>
<dbReference type="InterPro" id="IPR045851">
    <property type="entry name" value="AMP-bd_C_sf"/>
</dbReference>
<dbReference type="EMBL" id="JBIAMT010000005">
    <property type="protein sequence ID" value="MFF0499892.1"/>
    <property type="molecule type" value="Genomic_DNA"/>
</dbReference>